<dbReference type="EMBL" id="LNZB01000051">
    <property type="protein sequence ID" value="KTD76331.1"/>
    <property type="molecule type" value="Genomic_DNA"/>
</dbReference>
<evidence type="ECO:0000313" key="2">
    <source>
        <dbReference type="EMBL" id="KTD76331.1"/>
    </source>
</evidence>
<dbReference type="PATRIC" id="fig|66969.6.peg.2236"/>
<feature type="region of interest" description="Disordered" evidence="1">
    <location>
        <begin position="30"/>
        <end position="51"/>
    </location>
</feature>
<evidence type="ECO:0000256" key="1">
    <source>
        <dbReference type="SAM" id="MobiDB-lite"/>
    </source>
</evidence>
<reference evidence="2 3" key="1">
    <citation type="submission" date="2015-11" db="EMBL/GenBank/DDBJ databases">
        <title>Genomic analysis of 38 Legionella species identifies large and diverse effector repertoires.</title>
        <authorList>
            <person name="Burstein D."/>
            <person name="Amaro F."/>
            <person name="Zusman T."/>
            <person name="Lifshitz Z."/>
            <person name="Cohen O."/>
            <person name="Gilbert J.A."/>
            <person name="Pupko T."/>
            <person name="Shuman H.A."/>
            <person name="Segal G."/>
        </authorList>
    </citation>
    <scope>NUCLEOTIDE SEQUENCE [LARGE SCALE GENOMIC DNA]</scope>
    <source>
        <strain evidence="2 3">ATCC 51914</strain>
    </source>
</reference>
<comment type="caution">
    <text evidence="2">The sequence shown here is derived from an EMBL/GenBank/DDBJ whole genome shotgun (WGS) entry which is preliminary data.</text>
</comment>
<dbReference type="AlphaFoldDB" id="A0A0W1A4R6"/>
<feature type="region of interest" description="Disordered" evidence="1">
    <location>
        <begin position="1"/>
        <end position="20"/>
    </location>
</feature>
<dbReference type="RefSeq" id="WP_058480698.1">
    <property type="nucleotide sequence ID" value="NZ_LNZB01000051.1"/>
</dbReference>
<dbReference type="Proteomes" id="UP000054729">
    <property type="component" value="Unassembled WGS sequence"/>
</dbReference>
<accession>A0A0W1A4R6</accession>
<feature type="region of interest" description="Disordered" evidence="1">
    <location>
        <begin position="89"/>
        <end position="121"/>
    </location>
</feature>
<feature type="compositionally biased region" description="Low complexity" evidence="1">
    <location>
        <begin position="30"/>
        <end position="47"/>
    </location>
</feature>
<feature type="compositionally biased region" description="Low complexity" evidence="1">
    <location>
        <begin position="90"/>
        <end position="102"/>
    </location>
</feature>
<sequence>MLTKINLPKVNPTKTSSSLVTSKVNLPNQKSTHFTKTSSNTKTTKVSVAHQKSTPLTKMNLFKVNVTKPDSNFQTSQVNLSNQKSTHFAKTSSNTKTTKVSVAHQKSTPLTKNTSGLKTSKSNFSTNNKGFGIKEKFFKMTEQLMFASNPKIGKQVLKLETRGIFIRVDGREPLIFQQDGGLKPRANKEQILNLTFDDIINYQRFNQNPFGWGACRSFLELAKFIANNQSHADSRWIIAFYGSGTSLLDLKFHTGIESDGYDMEAEQLVFNHVPFTHFLVASCPNFRPKFMDDLLVPNLMHDFNPSLPKTVRKSDLCSDKQLLSWLLKHNCEEAFTSVCAHLYRDKSEFTLKMMLEGGTYLVEAVQSALRISGQTMKI</sequence>
<keyword evidence="3" id="KW-1185">Reference proteome</keyword>
<evidence type="ECO:0000313" key="3">
    <source>
        <dbReference type="Proteomes" id="UP000054729"/>
    </source>
</evidence>
<organism evidence="2 3">
    <name type="scientific">Legionella waltersii</name>
    <dbReference type="NCBI Taxonomy" id="66969"/>
    <lineage>
        <taxon>Bacteria</taxon>
        <taxon>Pseudomonadati</taxon>
        <taxon>Pseudomonadota</taxon>
        <taxon>Gammaproteobacteria</taxon>
        <taxon>Legionellales</taxon>
        <taxon>Legionellaceae</taxon>
        <taxon>Legionella</taxon>
    </lineage>
</organism>
<feature type="compositionally biased region" description="Polar residues" evidence="1">
    <location>
        <begin position="104"/>
        <end position="121"/>
    </location>
</feature>
<name>A0A0W1A4R6_9GAMM</name>
<gene>
    <name evidence="2" type="ORF">Lwal_2053</name>
</gene>
<protein>
    <submittedName>
        <fullName evidence="2">Dot/Icm T4SS effector</fullName>
    </submittedName>
</protein>
<proteinExistence type="predicted"/>